<dbReference type="OrthoDB" id="10602371at2759"/>
<dbReference type="AlphaFoldDB" id="A0A1B9IYY6"/>
<evidence type="ECO:0000313" key="3">
    <source>
        <dbReference type="Proteomes" id="UP000092583"/>
    </source>
</evidence>
<evidence type="ECO:0000256" key="1">
    <source>
        <dbReference type="SAM" id="MobiDB-lite"/>
    </source>
</evidence>
<organism evidence="2 3">
    <name type="scientific">Kwoniella mangroviensis CBS 10435</name>
    <dbReference type="NCBI Taxonomy" id="1331196"/>
    <lineage>
        <taxon>Eukaryota</taxon>
        <taxon>Fungi</taxon>
        <taxon>Dikarya</taxon>
        <taxon>Basidiomycota</taxon>
        <taxon>Agaricomycotina</taxon>
        <taxon>Tremellomycetes</taxon>
        <taxon>Tremellales</taxon>
        <taxon>Cryptococcaceae</taxon>
        <taxon>Kwoniella</taxon>
    </lineage>
</organism>
<accession>A0A1B9IYY6</accession>
<name>A0A1B9IYY6_9TREE</name>
<sequence>MLDGKLLWGNTPSAFRGQLQPSELLAEGEELLFNRNIQSVADKSGARACAATGNSNPGPTVSEHMRSQDPLEYALSILRKEYDEDELDTYDPLAIEPLLPHSALTALGERQLTMA</sequence>
<proteinExistence type="predicted"/>
<keyword evidence="3" id="KW-1185">Reference proteome</keyword>
<reference evidence="2 3" key="1">
    <citation type="submission" date="2013-07" db="EMBL/GenBank/DDBJ databases">
        <title>The Genome Sequence of Kwoniella mangroviensis CBS10435.</title>
        <authorList>
            <consortium name="The Broad Institute Genome Sequencing Platform"/>
            <person name="Cuomo C."/>
            <person name="Litvintseva A."/>
            <person name="Chen Y."/>
            <person name="Heitman J."/>
            <person name="Sun S."/>
            <person name="Springer D."/>
            <person name="Dromer F."/>
            <person name="Young S.K."/>
            <person name="Zeng Q."/>
            <person name="Gargeya S."/>
            <person name="Fitzgerald M."/>
            <person name="Abouelleil A."/>
            <person name="Alvarado L."/>
            <person name="Berlin A.M."/>
            <person name="Chapman S.B."/>
            <person name="Dewar J."/>
            <person name="Goldberg J."/>
            <person name="Griggs A."/>
            <person name="Gujja S."/>
            <person name="Hansen M."/>
            <person name="Howarth C."/>
            <person name="Imamovic A."/>
            <person name="Larimer J."/>
            <person name="McCowan C."/>
            <person name="Murphy C."/>
            <person name="Pearson M."/>
            <person name="Priest M."/>
            <person name="Roberts A."/>
            <person name="Saif S."/>
            <person name="Shea T."/>
            <person name="Sykes S."/>
            <person name="Wortman J."/>
            <person name="Nusbaum C."/>
            <person name="Birren B."/>
        </authorList>
    </citation>
    <scope>NUCLEOTIDE SEQUENCE [LARGE SCALE GENOMIC DNA]</scope>
    <source>
        <strain evidence="2 3">CBS 10435</strain>
    </source>
</reference>
<gene>
    <name evidence="2" type="ORF">L486_00388</name>
</gene>
<evidence type="ECO:0000313" key="2">
    <source>
        <dbReference type="EMBL" id="OCF60748.1"/>
    </source>
</evidence>
<dbReference type="Proteomes" id="UP000092583">
    <property type="component" value="Unassembled WGS sequence"/>
</dbReference>
<feature type="region of interest" description="Disordered" evidence="1">
    <location>
        <begin position="48"/>
        <end position="67"/>
    </location>
</feature>
<reference evidence="3" key="2">
    <citation type="submission" date="2013-12" db="EMBL/GenBank/DDBJ databases">
        <title>Evolution of pathogenesis and genome organization in the Tremellales.</title>
        <authorList>
            <person name="Cuomo C."/>
            <person name="Litvintseva A."/>
            <person name="Heitman J."/>
            <person name="Chen Y."/>
            <person name="Sun S."/>
            <person name="Springer D."/>
            <person name="Dromer F."/>
            <person name="Young S."/>
            <person name="Zeng Q."/>
            <person name="Chapman S."/>
            <person name="Gujja S."/>
            <person name="Saif S."/>
            <person name="Birren B."/>
        </authorList>
    </citation>
    <scope>NUCLEOTIDE SEQUENCE [LARGE SCALE GENOMIC DNA]</scope>
    <source>
        <strain evidence="3">CBS 10435</strain>
    </source>
</reference>
<dbReference type="EMBL" id="KI669459">
    <property type="protein sequence ID" value="OCF60748.1"/>
    <property type="molecule type" value="Genomic_DNA"/>
</dbReference>
<protein>
    <submittedName>
        <fullName evidence="2">Uncharacterized protein</fullName>
    </submittedName>
</protein>